<protein>
    <submittedName>
        <fullName evidence="3">Class 3 adenylate cyclase</fullName>
    </submittedName>
</protein>
<sequence length="788" mass="90232">MTIGTILRNKNFKTRFVEYVSYFLPAAVLLLLFFTPISISSLNLYEKDEALSQVCEILTYRLPFDTNLNLEFGFVRILLWLVYFLPCSVLFSITAFILKKKCAVNLAKLNYAFILAGFSIYLFCMAVCLIVNANCFAWFLSVPFHIYFTSLCAILAHFYYSFYGIVCLRKSNPEYEEFVKMREEDAEKSPEIQASTLFTIAGISALHKHFKHRVKRLSVKTKFTFVITGLIIVILLAFMLLILNTYKKMFIEAVSDVGRAQAEQTAAVYDSADGRNDKISAFFEELRVSNDYAETPFERIDIIVTYDKEPVVYLETWEPNTELPNFNTFAYTTGKPKTIDEEEKSLTSEQAVDYLKRYKSEAYKKDYVYSKTNKTCKYIYPVTFSRKAGKKLTGFAIVTYKQQVLMRQYFRTKVFVFTLISIFLYLSVIFSILLADFIFNPLLFLRKNVKKTSRAIEKILGGTAKNASNTLKFYDTIKTKDEIKDLSLEIGEMVGLIKGIMPYVSFSTLQHAEKVSDSDGKKSNSTTSRDLCFLFTDIRGFTSLCEGMPPKKVVEILNRYLEIETQIILDNNGDIDKFVGDEMMAFFSGPRKEINACKAAMEIRAAMREQQQISMEDGTTYVSIGIGINSGKVTFGPVGSRARKDFTSIGDAVNLAARLEGANKAYGSKSIITETVYQKLRDMFICRELDFITVKGKTEPVRIYEILQQKTQATKANSANKLLEIKELFETGLKFYREQEWEKSEGCFSECALKYNDMPSVVFLDRIRHFKVNPPPKDWDGVFKMVVK</sequence>
<organism evidence="3 4">
    <name type="scientific">Treponema ruminis</name>
    <dbReference type="NCBI Taxonomy" id="744515"/>
    <lineage>
        <taxon>Bacteria</taxon>
        <taxon>Pseudomonadati</taxon>
        <taxon>Spirochaetota</taxon>
        <taxon>Spirochaetia</taxon>
        <taxon>Spirochaetales</taxon>
        <taxon>Treponemataceae</taxon>
        <taxon>Treponema</taxon>
    </lineage>
</organism>
<feature type="transmembrane region" description="Helical" evidence="1">
    <location>
        <begin position="223"/>
        <end position="243"/>
    </location>
</feature>
<evidence type="ECO:0000256" key="1">
    <source>
        <dbReference type="SAM" id="Phobius"/>
    </source>
</evidence>
<gene>
    <name evidence="3" type="ORF">HNP76_002777</name>
</gene>
<evidence type="ECO:0000259" key="2">
    <source>
        <dbReference type="PROSITE" id="PS50125"/>
    </source>
</evidence>
<dbReference type="RefSeq" id="WP_184661556.1">
    <property type="nucleotide sequence ID" value="NZ_CP031518.1"/>
</dbReference>
<evidence type="ECO:0000313" key="3">
    <source>
        <dbReference type="EMBL" id="MBB5227378.1"/>
    </source>
</evidence>
<keyword evidence="4" id="KW-1185">Reference proteome</keyword>
<dbReference type="InterPro" id="IPR001054">
    <property type="entry name" value="A/G_cyclase"/>
</dbReference>
<proteinExistence type="predicted"/>
<dbReference type="AlphaFoldDB" id="A0A7W8GBF7"/>
<keyword evidence="1" id="KW-0472">Membrane</keyword>
<dbReference type="PANTHER" id="PTHR43081">
    <property type="entry name" value="ADENYLATE CYCLASE, TERMINAL-DIFFERENTIATION SPECIFIC-RELATED"/>
    <property type="match status" value="1"/>
</dbReference>
<dbReference type="Proteomes" id="UP000518887">
    <property type="component" value="Unassembled WGS sequence"/>
</dbReference>
<dbReference type="Pfam" id="PF00211">
    <property type="entry name" value="Guanylate_cyc"/>
    <property type="match status" value="1"/>
</dbReference>
<feature type="transmembrane region" description="Helical" evidence="1">
    <location>
        <begin position="414"/>
        <end position="439"/>
    </location>
</feature>
<name>A0A7W8GBF7_9SPIR</name>
<feature type="domain" description="Guanylate cyclase" evidence="2">
    <location>
        <begin position="532"/>
        <end position="660"/>
    </location>
</feature>
<feature type="transmembrane region" description="Helical" evidence="1">
    <location>
        <begin position="189"/>
        <end position="207"/>
    </location>
</feature>
<dbReference type="SMART" id="SM00044">
    <property type="entry name" value="CYCc"/>
    <property type="match status" value="1"/>
</dbReference>
<evidence type="ECO:0000313" key="4">
    <source>
        <dbReference type="Proteomes" id="UP000518887"/>
    </source>
</evidence>
<keyword evidence="1" id="KW-0812">Transmembrane</keyword>
<feature type="transmembrane region" description="Helical" evidence="1">
    <location>
        <begin position="146"/>
        <end position="168"/>
    </location>
</feature>
<accession>A0A7W8GBF7</accession>
<dbReference type="PANTHER" id="PTHR43081:SF1">
    <property type="entry name" value="ADENYLATE CYCLASE, TERMINAL-DIFFERENTIATION SPECIFIC"/>
    <property type="match status" value="1"/>
</dbReference>
<comment type="caution">
    <text evidence="3">The sequence shown here is derived from an EMBL/GenBank/DDBJ whole genome shotgun (WGS) entry which is preliminary data.</text>
</comment>
<feature type="transmembrane region" description="Helical" evidence="1">
    <location>
        <begin position="20"/>
        <end position="39"/>
    </location>
</feature>
<reference evidence="3 4" key="1">
    <citation type="submission" date="2020-08" db="EMBL/GenBank/DDBJ databases">
        <title>Genomic Encyclopedia of Type Strains, Phase IV (KMG-IV): sequencing the most valuable type-strain genomes for metagenomic binning, comparative biology and taxonomic classification.</title>
        <authorList>
            <person name="Goeker M."/>
        </authorList>
    </citation>
    <scope>NUCLEOTIDE SEQUENCE [LARGE SCALE GENOMIC DNA]</scope>
    <source>
        <strain evidence="3 4">DSM 103462</strain>
    </source>
</reference>
<feature type="transmembrane region" description="Helical" evidence="1">
    <location>
        <begin position="110"/>
        <end position="140"/>
    </location>
</feature>
<dbReference type="InterPro" id="IPR050697">
    <property type="entry name" value="Adenylyl/Guanylyl_Cyclase_3/4"/>
</dbReference>
<dbReference type="InterPro" id="IPR029787">
    <property type="entry name" value="Nucleotide_cyclase"/>
</dbReference>
<dbReference type="SUPFAM" id="SSF55073">
    <property type="entry name" value="Nucleotide cyclase"/>
    <property type="match status" value="1"/>
</dbReference>
<dbReference type="CDD" id="cd07302">
    <property type="entry name" value="CHD"/>
    <property type="match status" value="1"/>
</dbReference>
<dbReference type="EMBL" id="JACHFQ010000010">
    <property type="protein sequence ID" value="MBB5227378.1"/>
    <property type="molecule type" value="Genomic_DNA"/>
</dbReference>
<keyword evidence="1" id="KW-1133">Transmembrane helix</keyword>
<dbReference type="Gene3D" id="3.30.70.1230">
    <property type="entry name" value="Nucleotide cyclase"/>
    <property type="match status" value="1"/>
</dbReference>
<dbReference type="GO" id="GO:0004016">
    <property type="term" value="F:adenylate cyclase activity"/>
    <property type="evidence" value="ECO:0007669"/>
    <property type="project" value="UniProtKB-ARBA"/>
</dbReference>
<dbReference type="GO" id="GO:0035556">
    <property type="term" value="P:intracellular signal transduction"/>
    <property type="evidence" value="ECO:0007669"/>
    <property type="project" value="InterPro"/>
</dbReference>
<feature type="transmembrane region" description="Helical" evidence="1">
    <location>
        <begin position="77"/>
        <end position="98"/>
    </location>
</feature>
<dbReference type="GO" id="GO:0006171">
    <property type="term" value="P:cAMP biosynthetic process"/>
    <property type="evidence" value="ECO:0007669"/>
    <property type="project" value="TreeGrafter"/>
</dbReference>
<dbReference type="PROSITE" id="PS50125">
    <property type="entry name" value="GUANYLATE_CYCLASE_2"/>
    <property type="match status" value="1"/>
</dbReference>